<dbReference type="EMBL" id="CAMPGE010026650">
    <property type="protein sequence ID" value="CAI2384325.1"/>
    <property type="molecule type" value="Genomic_DNA"/>
</dbReference>
<dbReference type="GO" id="GO:0006508">
    <property type="term" value="P:proteolysis"/>
    <property type="evidence" value="ECO:0007669"/>
    <property type="project" value="TreeGrafter"/>
</dbReference>
<organism evidence="6 7">
    <name type="scientific">Euplotes crassus</name>
    <dbReference type="NCBI Taxonomy" id="5936"/>
    <lineage>
        <taxon>Eukaryota</taxon>
        <taxon>Sar</taxon>
        <taxon>Alveolata</taxon>
        <taxon>Ciliophora</taxon>
        <taxon>Intramacronucleata</taxon>
        <taxon>Spirotrichea</taxon>
        <taxon>Hypotrichia</taxon>
        <taxon>Euplotida</taxon>
        <taxon>Euplotidae</taxon>
        <taxon>Moneuplotes</taxon>
    </lineage>
</organism>
<dbReference type="PANTHER" id="PTHR46130">
    <property type="entry name" value="LAMGL DOMAIN-CONTAINING PROTEIN"/>
    <property type="match status" value="1"/>
</dbReference>
<dbReference type="PANTHER" id="PTHR46130:SF3">
    <property type="entry name" value="CHROMOSOME UNDETERMINED SCAFFOLD_33, WHOLE GENOME SHOTGUN SEQUENCE"/>
    <property type="match status" value="1"/>
</dbReference>
<dbReference type="Proteomes" id="UP001295684">
    <property type="component" value="Unassembled WGS sequence"/>
</dbReference>
<dbReference type="InterPro" id="IPR043543">
    <property type="entry name" value="PAPPA/PAPPA2"/>
</dbReference>
<dbReference type="GO" id="GO:0004222">
    <property type="term" value="F:metalloendopeptidase activity"/>
    <property type="evidence" value="ECO:0007669"/>
    <property type="project" value="TreeGrafter"/>
</dbReference>
<feature type="transmembrane region" description="Helical" evidence="5">
    <location>
        <begin position="1404"/>
        <end position="1424"/>
    </location>
</feature>
<sequence>MATYLLHGLSSTSAPISSSQGMAGQPTLNWPSTTSEKPTIQTEGIRFGDGQYLEFSSHFDNQGSDKISVVVWVYRYGNGPGGFLTIGNNFTNGSHPQGIGDLSLYLHKVTINGNDRRRVRPHVNGVEVNGIQRMMKNNGWTLFGVGWEPNQGYLKRRISFPGYGSLDNEAHTVSSWNTGGTYFIGCLDSGCTTGTDMLIHSIRVYNDLSPVESRSLDDIPNNDYFPCGNGVSDTNDDGSYTEECDDGDWTNGNGCSEYCKVEDGWKCQAGTCSVFCRGNSAPPDQTTTCYDNNIDNGDGCSSICAVETGYVCEWNSTDKNSYCKDECGDGKVVGTMAATYCDDGNTDGGDGCDSTCTKETDWTCSGGSPTTPDTCTDTCGDGKVVNPTAGYCDDGAKANGDGCSSTCTVEAGWECTLGDSLTASSCNDICGDGKVTDPTSGYCDDGDKDSGDGCSSTCQVESGWSCTLGDSSTSSVCTEECGDGTVLNPIAGKCDDGNKLDNDGCSSSCAVETGWKCTLRDSSTASTCSDSCGDGKVMDPTTGYCDDGNSDETDGCTSACSVIGGWDCTLGDSSTASSCTDTCGDGKVMKPTSGYCDDGNKADADGCSSSCSVESGWTCTLGDSSTASSCSDICGDGAVMNPTAGYCDDGDKDDGEGCSSNCSVESGWDCTLGDSSTASSCSDKCGDGKVVTPTTSYCDDGNKIDGDGCSSTCAIEIGWECTLGDFSTSSSCSQICGDGKIMASSTGYCDDGNKIDGDGCDSSCSIESGWECTGGTSSTPDTCSDFCGDSKVVKSQSNYCDDGNKDNSDGCDNTCSVEVGWTCTSGDFSTKSECSDQCNDGVVMKPQTGYCDDGNKIDGDGCNVSCGVETGWNCTLGDAGTASSCTDYCGDGIVVETKSNWCDDGNSVDGDGCSSSCQIETGWNCTGGDLTTPSSCIDYCGDSKVMDPKPTYCDDGGTTFGDGCDNQCQVEAGWTCTLGGPSTQSYCSDVCGDGIVVTSSSGYCDDGNTVDEDGCNSSCQIEPNVICTSGDSTTASVCTDTCGDGFVSLSNLTDTYCDDGNNIGGDGCSSSCVVESNYVCKGGNSTSKSVCTTCSLDNCSECMSEDTSKCEICDEGYELDNKFQCIEASTEVPTSASASSQAAVGGVIAAAAVNSALNMSSPAAIWAMANQLQLLLLLLLTKCSMPDKIIQFITGNRFASFSLDFLPLDSLPVISIPKGWLLKDQNIESLTEIGIESGSSFNNNFSLIFLIFLLVPPHICVCLLPKCNKLKHSESKCKSRFGKCYCTTREILYELFNFTIYFRLLLEAYQFIMLACVSEIYNMEYTEYASFSISCVFLVICIFILALSMYVYCSFKNYDDKKHYHCKEFVRGLKNTQNARSYTFMILLRRFVLVIWLICMRDFGKYFLIPFMSVYQLLYVIRLAWSRPFENICDNLVEIINELFFTVACCSLCYLNTDSAWEGMGTELYMYLLMSNNFVIVSIMFANTIRSFATKCKKKCSKSTKTSQKPQPPKPLTIKPPQNNTPNTPDPKEDSMSISKPSSTLALKYPNFQTRERKSSYMFKITKTPHQSKIFV</sequence>
<keyword evidence="5" id="KW-0812">Transmembrane</keyword>
<accession>A0AAD1Y4W9</accession>
<protein>
    <submittedName>
        <fullName evidence="6">Uncharacterized protein</fullName>
    </submittedName>
</protein>
<keyword evidence="7" id="KW-1185">Reference proteome</keyword>
<feature type="transmembrane region" description="Helical" evidence="5">
    <location>
        <begin position="1381"/>
        <end position="1398"/>
    </location>
</feature>
<evidence type="ECO:0000313" key="6">
    <source>
        <dbReference type="EMBL" id="CAI2384325.1"/>
    </source>
</evidence>
<proteinExistence type="predicted"/>
<evidence type="ECO:0000256" key="2">
    <source>
        <dbReference type="ARBA" id="ARBA00022737"/>
    </source>
</evidence>
<evidence type="ECO:0000256" key="1">
    <source>
        <dbReference type="ARBA" id="ARBA00022729"/>
    </source>
</evidence>
<keyword evidence="2" id="KW-0677">Repeat</keyword>
<gene>
    <name evidence="6" type="ORF">ECRASSUSDP1_LOCUS25850</name>
</gene>
<keyword evidence="5" id="KW-1133">Transmembrane helix</keyword>
<feature type="compositionally biased region" description="Low complexity" evidence="4">
    <location>
        <begin position="1516"/>
        <end position="1527"/>
    </location>
</feature>
<feature type="transmembrane region" description="Helical" evidence="5">
    <location>
        <begin position="1300"/>
        <end position="1322"/>
    </location>
</feature>
<feature type="region of interest" description="Disordered" evidence="4">
    <location>
        <begin position="1503"/>
        <end position="1544"/>
    </location>
</feature>
<name>A0AAD1Y4W9_EUPCR</name>
<dbReference type="Pfam" id="PF13948">
    <property type="entry name" value="DUF4215"/>
    <property type="match status" value="8"/>
</dbReference>
<keyword evidence="3" id="KW-1015">Disulfide bond</keyword>
<dbReference type="GO" id="GO:0005615">
    <property type="term" value="C:extracellular space"/>
    <property type="evidence" value="ECO:0007669"/>
    <property type="project" value="TreeGrafter"/>
</dbReference>
<dbReference type="NCBIfam" id="TIGR02232">
    <property type="entry name" value="myxo_disulf_rpt"/>
    <property type="match status" value="17"/>
</dbReference>
<evidence type="ECO:0000256" key="3">
    <source>
        <dbReference type="ARBA" id="ARBA00023157"/>
    </source>
</evidence>
<feature type="transmembrane region" description="Helical" evidence="5">
    <location>
        <begin position="1328"/>
        <end position="1353"/>
    </location>
</feature>
<evidence type="ECO:0000256" key="4">
    <source>
        <dbReference type="SAM" id="MobiDB-lite"/>
    </source>
</evidence>
<keyword evidence="1" id="KW-0732">Signal</keyword>
<dbReference type="GO" id="GO:0007166">
    <property type="term" value="P:cell surface receptor signaling pathway"/>
    <property type="evidence" value="ECO:0007669"/>
    <property type="project" value="TreeGrafter"/>
</dbReference>
<evidence type="ECO:0000256" key="5">
    <source>
        <dbReference type="SAM" id="Phobius"/>
    </source>
</evidence>
<dbReference type="InterPro" id="IPR011936">
    <property type="entry name" value="Myxo_disulph_rpt"/>
</dbReference>
<comment type="caution">
    <text evidence="6">The sequence shown here is derived from an EMBL/GenBank/DDBJ whole genome shotgun (WGS) entry which is preliminary data.</text>
</comment>
<keyword evidence="5" id="KW-0472">Membrane</keyword>
<reference evidence="6" key="1">
    <citation type="submission" date="2023-07" db="EMBL/GenBank/DDBJ databases">
        <authorList>
            <consortium name="AG Swart"/>
            <person name="Singh M."/>
            <person name="Singh A."/>
            <person name="Seah K."/>
            <person name="Emmerich C."/>
        </authorList>
    </citation>
    <scope>NUCLEOTIDE SEQUENCE</scope>
    <source>
        <strain evidence="6">DP1</strain>
    </source>
</reference>
<evidence type="ECO:0000313" key="7">
    <source>
        <dbReference type="Proteomes" id="UP001295684"/>
    </source>
</evidence>
<feature type="region of interest" description="Disordered" evidence="4">
    <location>
        <begin position="11"/>
        <end position="39"/>
    </location>
</feature>
<feature type="transmembrane region" description="Helical" evidence="5">
    <location>
        <begin position="1469"/>
        <end position="1489"/>
    </location>
</feature>